<reference evidence="1" key="1">
    <citation type="book" date="2014" name="THE 24TH EUROPEAN CONGRESS OF CLINICAL MICROBIOLOGY AND INFECTIOUS DISEASES" publisher="ECCMID 2014" city="Barcelona, Spain">
        <title>Identification of resistance genes in three multidrug-resistant Bacteroides fragilis isolates by whole genome sequencing.</title>
        <editorList>
            <person name="Unknown"/>
            <person name="A."/>
        </editorList>
        <authorList>
            <person name="Sydenham T.V."/>
            <person name="Hasman H."/>
            <person name="Wang M."/>
            <person name="Soki J."/>
            <person name="Nagy E."/>
            <person name="Justesen U.S."/>
        </authorList>
    </citation>
    <scope>NUCLEOTIDE SEQUENCE</scope>
    <source>
        <strain evidence="1">DCMOUH0018B</strain>
        <strain evidence="4">DCMSKEJBY0001B</strain>
    </source>
</reference>
<accession>A0A081TLY9</accession>
<dbReference type="AlphaFoldDB" id="A0A081TLY9"/>
<reference evidence="2" key="6">
    <citation type="submission" date="2022-12" db="EMBL/GenBank/DDBJ databases">
        <title>Development of a Multilocus Sequence Typing Scheme for Bacteroides fragilis Based on Whole Genome Sequencing Data and Clinical Application.</title>
        <authorList>
            <person name="Nielsen F.D."/>
            <person name="Justesen U.S."/>
        </authorList>
    </citation>
    <scope>NUCLEOTIDE SEQUENCE</scope>
    <source>
        <strain evidence="3">BF_AM_ODE_DK_2015_4</strain>
        <strain evidence="2">BF_BC_ODE_DK_2015_2</strain>
    </source>
</reference>
<dbReference type="EMBL" id="QRJE01000039">
    <property type="protein sequence ID" value="RHH06843.1"/>
    <property type="molecule type" value="Genomic_DNA"/>
</dbReference>
<reference evidence="4 7" key="4">
    <citation type="submission" date="2019-03" db="EMBL/GenBank/DDBJ databases">
        <title>Complete genome assembly of MDR B. fragilis.</title>
        <authorList>
            <person name="Sydenham T.V."/>
            <person name="Hasman H."/>
            <person name="Justesen U.S."/>
        </authorList>
    </citation>
    <scope>NUCLEOTIDE SEQUENCE [LARGE SCALE GENOMIC DNA]</scope>
    <source>
        <strain evidence="4 7">DCMSKEJBY0001B</strain>
    </source>
</reference>
<dbReference type="EMBL" id="CP054003">
    <property type="protein sequence ID" value="QKH86371.1"/>
    <property type="molecule type" value="Genomic_DNA"/>
</dbReference>
<organism evidence="1">
    <name type="scientific">Bacteroides fragilis</name>
    <dbReference type="NCBI Taxonomy" id="817"/>
    <lineage>
        <taxon>Bacteria</taxon>
        <taxon>Pseudomonadati</taxon>
        <taxon>Bacteroidota</taxon>
        <taxon>Bacteroidia</taxon>
        <taxon>Bacteroidales</taxon>
        <taxon>Bacteroidaceae</taxon>
        <taxon>Bacteroides</taxon>
    </lineage>
</organism>
<dbReference type="PATRIC" id="fig|817.51.peg.3514"/>
<evidence type="ECO:0000313" key="6">
    <source>
        <dbReference type="EMBL" id="RHH06843.1"/>
    </source>
</evidence>
<protein>
    <submittedName>
        <fullName evidence="5">DUF2693 domain-containing protein</fullName>
    </submittedName>
    <submittedName>
        <fullName evidence="2">SH3 beta-barrel fold-containing protein</fullName>
    </submittedName>
</protein>
<dbReference type="OrthoDB" id="1047064at2"/>
<dbReference type="Proteomes" id="UP000036847">
    <property type="component" value="Chromosome"/>
</dbReference>
<evidence type="ECO:0000313" key="2">
    <source>
        <dbReference type="EMBL" id="MCZ2656499.1"/>
    </source>
</evidence>
<dbReference type="RefSeq" id="WP_005781572.1">
    <property type="nucleotide sequence ID" value="NZ_CAEUHN010000001.1"/>
</dbReference>
<reference evidence="1" key="2">
    <citation type="submission" date="2014-07" db="EMBL/GenBank/DDBJ databases">
        <title>Genetics and epidemiology of antimicrobial resistance in B. fragilis group.</title>
        <authorList>
            <person name="Sydenham T.V."/>
            <person name="Hasman H."/>
            <person name="Kemp M."/>
            <person name="Justesen U.S."/>
        </authorList>
    </citation>
    <scope>NUCLEOTIDE SEQUENCE [LARGE SCALE GENOMIC DNA]</scope>
    <source>
        <strain evidence="1">DCMOUH0018B</strain>
    </source>
</reference>
<sequence>MKKRKRHASQSESLRLKWKRRIIFEKGYTESCAEWMAERLEALLDHMLYGHATVAYRKQDGSFRMVKATLIHYETEFRKKYDPMAVEGAVVYWNVDEQRWTTFQVENFMEWRPTV</sequence>
<evidence type="ECO:0000313" key="7">
    <source>
        <dbReference type="Proteomes" id="UP000036847"/>
    </source>
</evidence>
<dbReference type="Proteomes" id="UP001079672">
    <property type="component" value="Unassembled WGS sequence"/>
</dbReference>
<dbReference type="Proteomes" id="UP000266644">
    <property type="component" value="Unassembled WGS sequence"/>
</dbReference>
<dbReference type="Proteomes" id="UP001075704">
    <property type="component" value="Unassembled WGS sequence"/>
</dbReference>
<dbReference type="Proteomes" id="UP000501467">
    <property type="component" value="Chromosome"/>
</dbReference>
<reference evidence="5 9" key="5">
    <citation type="submission" date="2020-05" db="EMBL/GenBank/DDBJ databases">
        <title>FDA dAtabase for Regulatory Grade micrObial Sequences (FDA-ARGOS): Supporting development and validation of Infectious Disease Dx tests.</title>
        <authorList>
            <person name="Bojja K."/>
            <person name="Kessler A."/>
            <person name="Tallon L."/>
            <person name="Sadzewicz L."/>
            <person name="Zhao X."/>
            <person name="Vavikolanu K."/>
            <person name="Mehta A."/>
            <person name="Aluvathingal J."/>
            <person name="Nadendla S."/>
            <person name="Myers T."/>
            <person name="Yan Y."/>
            <person name="Sichtig H."/>
        </authorList>
    </citation>
    <scope>NUCLEOTIDE SEQUENCE [LARGE SCALE GENOMIC DNA]</scope>
    <source>
        <strain evidence="5 9">FDAARGOS_763</strain>
    </source>
</reference>
<dbReference type="EMBL" id="CP036546">
    <property type="protein sequence ID" value="QCQ43453.1"/>
    <property type="molecule type" value="Genomic_DNA"/>
</dbReference>
<dbReference type="InterPro" id="IPR024401">
    <property type="entry name" value="WYL_prot"/>
</dbReference>
<evidence type="ECO:0000313" key="8">
    <source>
        <dbReference type="Proteomes" id="UP000266644"/>
    </source>
</evidence>
<evidence type="ECO:0000313" key="3">
    <source>
        <dbReference type="EMBL" id="MCZ2690101.1"/>
    </source>
</evidence>
<gene>
    <name evidence="6" type="ORF">DW228_20320</name>
    <name evidence="4" type="ORF">EC80_000440</name>
    <name evidence="1" type="ORF">EE52_0206435</name>
    <name evidence="5" type="ORF">FOC69_19290</name>
    <name evidence="2" type="ORF">O1422_20350</name>
    <name evidence="3" type="ORF">O1433_21640</name>
</gene>
<dbReference type="EMBL" id="JAPTZU010000021">
    <property type="protein sequence ID" value="MCZ2690101.1"/>
    <property type="molecule type" value="Genomic_DNA"/>
</dbReference>
<dbReference type="EMBL" id="JMZZ02000099">
    <property type="protein sequence ID" value="KFX75535.1"/>
    <property type="molecule type" value="Genomic_DNA"/>
</dbReference>
<proteinExistence type="predicted"/>
<reference evidence="6 8" key="3">
    <citation type="submission" date="2018-08" db="EMBL/GenBank/DDBJ databases">
        <title>A genome reference for cultivated species of the human gut microbiota.</title>
        <authorList>
            <person name="Zou Y."/>
            <person name="Xue W."/>
            <person name="Luo G."/>
        </authorList>
    </citation>
    <scope>NUCLEOTIDE SEQUENCE [LARGE SCALE GENOMIC DNA]</scope>
    <source>
        <strain evidence="6 8">AM18-6</strain>
    </source>
</reference>
<evidence type="ECO:0000313" key="9">
    <source>
        <dbReference type="Proteomes" id="UP000501467"/>
    </source>
</evidence>
<dbReference type="Pfam" id="PF10902">
    <property type="entry name" value="WYL_2"/>
    <property type="match status" value="1"/>
</dbReference>
<evidence type="ECO:0000313" key="4">
    <source>
        <dbReference type="EMBL" id="QCQ43453.1"/>
    </source>
</evidence>
<evidence type="ECO:0000313" key="1">
    <source>
        <dbReference type="EMBL" id="KFX75535.1"/>
    </source>
</evidence>
<evidence type="ECO:0000313" key="5">
    <source>
        <dbReference type="EMBL" id="QKH86371.1"/>
    </source>
</evidence>
<name>A0A081TLY9_BACFG</name>
<dbReference type="EMBL" id="JAPUAC010000024">
    <property type="protein sequence ID" value="MCZ2656499.1"/>
    <property type="molecule type" value="Genomic_DNA"/>
</dbReference>